<dbReference type="Proteomes" id="UP000581769">
    <property type="component" value="Unassembled WGS sequence"/>
</dbReference>
<feature type="compositionally biased region" description="Basic and acidic residues" evidence="1">
    <location>
        <begin position="28"/>
        <end position="37"/>
    </location>
</feature>
<accession>A0A840ILD1</accession>
<dbReference type="SUPFAM" id="SSF109854">
    <property type="entry name" value="DinB/YfiT-like putative metalloenzymes"/>
    <property type="match status" value="1"/>
</dbReference>
<dbReference type="InterPro" id="IPR007061">
    <property type="entry name" value="MST-like"/>
</dbReference>
<dbReference type="Pfam" id="PF04978">
    <property type="entry name" value="MST"/>
    <property type="match status" value="1"/>
</dbReference>
<gene>
    <name evidence="2" type="ORF">BJY18_000285</name>
</gene>
<reference evidence="2 3" key="1">
    <citation type="submission" date="2020-08" db="EMBL/GenBank/DDBJ databases">
        <title>Sequencing the genomes of 1000 actinobacteria strains.</title>
        <authorList>
            <person name="Klenk H.-P."/>
        </authorList>
    </citation>
    <scope>NUCLEOTIDE SEQUENCE [LARGE SCALE GENOMIC DNA]</scope>
    <source>
        <strain evidence="2 3">DSM 45859</strain>
    </source>
</reference>
<organism evidence="2 3">
    <name type="scientific">Amycolatopsis jiangsuensis</name>
    <dbReference type="NCBI Taxonomy" id="1181879"/>
    <lineage>
        <taxon>Bacteria</taxon>
        <taxon>Bacillati</taxon>
        <taxon>Actinomycetota</taxon>
        <taxon>Actinomycetes</taxon>
        <taxon>Pseudonocardiales</taxon>
        <taxon>Pseudonocardiaceae</taxon>
        <taxon>Amycolatopsis</taxon>
    </lineage>
</organism>
<sequence>MTTAPDTPRATPTGHGTPSTPATPTAPERPEPPMAGDERAQLTGFLDFLRASVLWKCSGLTDEQARRSHVPSELTTIAGLLGHLALVEDYWFSVVLDGQPDRWAEALERDRDAEFRVALETPIDRLLADYRAETDRSRAVVTARGFDDTVQYQGDPLTVRWVVTHMIEETARHLGHFDLLRELTDGLTGE</sequence>
<dbReference type="EMBL" id="JACHMG010000001">
    <property type="protein sequence ID" value="MBB4682800.1"/>
    <property type="molecule type" value="Genomic_DNA"/>
</dbReference>
<feature type="region of interest" description="Disordered" evidence="1">
    <location>
        <begin position="1"/>
        <end position="37"/>
    </location>
</feature>
<dbReference type="InterPro" id="IPR034660">
    <property type="entry name" value="DinB/YfiT-like"/>
</dbReference>
<feature type="compositionally biased region" description="Low complexity" evidence="1">
    <location>
        <begin position="1"/>
        <end position="26"/>
    </location>
</feature>
<proteinExistence type="predicted"/>
<protein>
    <submittedName>
        <fullName evidence="2">Putative damage-inducible protein DinB</fullName>
    </submittedName>
</protein>
<dbReference type="Gene3D" id="1.20.120.450">
    <property type="entry name" value="dinb family like domain"/>
    <property type="match status" value="1"/>
</dbReference>
<evidence type="ECO:0000256" key="1">
    <source>
        <dbReference type="SAM" id="MobiDB-lite"/>
    </source>
</evidence>
<evidence type="ECO:0000313" key="3">
    <source>
        <dbReference type="Proteomes" id="UP000581769"/>
    </source>
</evidence>
<name>A0A840ILD1_9PSEU</name>
<dbReference type="AlphaFoldDB" id="A0A840ILD1"/>
<keyword evidence="3" id="KW-1185">Reference proteome</keyword>
<evidence type="ECO:0000313" key="2">
    <source>
        <dbReference type="EMBL" id="MBB4682800.1"/>
    </source>
</evidence>
<comment type="caution">
    <text evidence="2">The sequence shown here is derived from an EMBL/GenBank/DDBJ whole genome shotgun (WGS) entry which is preliminary data.</text>
</comment>